<protein>
    <submittedName>
        <fullName evidence="2">Uncharacterized protein</fullName>
    </submittedName>
</protein>
<organism evidence="2 3">
    <name type="scientific">Sporothrix bragantina</name>
    <dbReference type="NCBI Taxonomy" id="671064"/>
    <lineage>
        <taxon>Eukaryota</taxon>
        <taxon>Fungi</taxon>
        <taxon>Dikarya</taxon>
        <taxon>Ascomycota</taxon>
        <taxon>Pezizomycotina</taxon>
        <taxon>Sordariomycetes</taxon>
        <taxon>Sordariomycetidae</taxon>
        <taxon>Ophiostomatales</taxon>
        <taxon>Ophiostomataceae</taxon>
        <taxon>Sporothrix</taxon>
    </lineage>
</organism>
<evidence type="ECO:0000313" key="2">
    <source>
        <dbReference type="EMBL" id="CAK7226200.1"/>
    </source>
</evidence>
<accession>A0ABP0C3F9</accession>
<evidence type="ECO:0000256" key="1">
    <source>
        <dbReference type="SAM" id="MobiDB-lite"/>
    </source>
</evidence>
<dbReference type="Proteomes" id="UP001642406">
    <property type="component" value="Unassembled WGS sequence"/>
</dbReference>
<comment type="caution">
    <text evidence="2">The sequence shown here is derived from an EMBL/GenBank/DDBJ whole genome shotgun (WGS) entry which is preliminary data.</text>
</comment>
<dbReference type="EMBL" id="CAWUHC010000058">
    <property type="protein sequence ID" value="CAK7226200.1"/>
    <property type="molecule type" value="Genomic_DNA"/>
</dbReference>
<evidence type="ECO:0000313" key="3">
    <source>
        <dbReference type="Proteomes" id="UP001642406"/>
    </source>
</evidence>
<feature type="compositionally biased region" description="Polar residues" evidence="1">
    <location>
        <begin position="189"/>
        <end position="198"/>
    </location>
</feature>
<name>A0ABP0C3F9_9PEZI</name>
<keyword evidence="3" id="KW-1185">Reference proteome</keyword>
<feature type="region of interest" description="Disordered" evidence="1">
    <location>
        <begin position="112"/>
        <end position="229"/>
    </location>
</feature>
<sequence length="229" mass="25264">MDFYQEQHSYTLARNANVNTDDSDEDTSWVMMSREGEVVKLPGEKIYYKVRSRIGLDVSTPKSLPNATPFSLKSDSGIVYVTNNREGGHDAFQNKFEVMKERLSYARTLQQETGQIIPTGEDLPRYEASAPSSSGPLRATQPPAPVAESSRAASDAKEREALGQFSQSREQQAAAGTNIDVNEAIPRSVLNTQTSSMTPDEPPPDYEEAQAQAIGMRLEENTREAADNK</sequence>
<proteinExistence type="predicted"/>
<gene>
    <name evidence="2" type="ORF">SBRCBS47491_006150</name>
</gene>
<reference evidence="2 3" key="1">
    <citation type="submission" date="2024-01" db="EMBL/GenBank/DDBJ databases">
        <authorList>
            <person name="Allen C."/>
            <person name="Tagirdzhanova G."/>
        </authorList>
    </citation>
    <scope>NUCLEOTIDE SEQUENCE [LARGE SCALE GENOMIC DNA]</scope>
</reference>
<feature type="compositionally biased region" description="Polar residues" evidence="1">
    <location>
        <begin position="164"/>
        <end position="175"/>
    </location>
</feature>
<feature type="compositionally biased region" description="Basic and acidic residues" evidence="1">
    <location>
        <begin position="217"/>
        <end position="229"/>
    </location>
</feature>